<dbReference type="PANTHER" id="PTHR36050:SF1">
    <property type="entry name" value="O-FUCOSYLTRANSFERASE 30"/>
    <property type="match status" value="1"/>
</dbReference>
<dbReference type="Gramene" id="Kaladp0844s0012.1.v1.1">
    <property type="protein sequence ID" value="Kaladp0844s0012.1.v1.1"/>
    <property type="gene ID" value="Kaladp0844s0012.v1.1"/>
</dbReference>
<sequence length="501" mass="56663">MEAASSSRSKWKKNSPLKRSKFSSLSLLSVFCFLLFFLSYKHIPISRFPSVKSLTLRFPQCDSKTLAGQRFLWYPPHSGFSNQLSEFKNAILMAAILNRTLVVPPVLDHHAVALGSCPKFRVTGPNEIRMAVWNNSIELIRFRRCIYASMADVIDLSEIVSSSLVRMIDFEAFVARWCGLDLNLLCFSGPDNESSLHHQLRQCGSLLSGDHGNVDGCLYAVQDDCRSTVWTYQQDVEDGALDSFQPDEQLRKKKNISYVRRRKDVYNTFRLDSGVDSASVLAFGSLFTAPYKGSESYIDIHEAPKDLRIQSLIEKLEYLPFATGIIKAGKDFAQNAIKDEFLCAQLRLLDGQFKNHWKSTFLALKEKVEMIKKDVPLPINIFVMTDLPERNWSGSYLGDLAKEDRTFKLHVLRENEDVIRRAARSLLDAGHSEKLQSYLHNQDTLQNMIVEVLPEALLYVQEVTCSCASLGFVGTSGSTIAENIEFMRKHGTCSPNNLTKL</sequence>
<keyword evidence="2" id="KW-1185">Reference proteome</keyword>
<dbReference type="OMA" id="FVLLWCD"/>
<protein>
    <recommendedName>
        <fullName evidence="3">O-fucosyltransferase family protein</fullName>
    </recommendedName>
</protein>
<proteinExistence type="predicted"/>
<organism evidence="1 2">
    <name type="scientific">Kalanchoe fedtschenkoi</name>
    <name type="common">Lavender scallops</name>
    <name type="synonym">South American air plant</name>
    <dbReference type="NCBI Taxonomy" id="63787"/>
    <lineage>
        <taxon>Eukaryota</taxon>
        <taxon>Viridiplantae</taxon>
        <taxon>Streptophyta</taxon>
        <taxon>Embryophyta</taxon>
        <taxon>Tracheophyta</taxon>
        <taxon>Spermatophyta</taxon>
        <taxon>Magnoliopsida</taxon>
        <taxon>eudicotyledons</taxon>
        <taxon>Gunneridae</taxon>
        <taxon>Pentapetalae</taxon>
        <taxon>Saxifragales</taxon>
        <taxon>Crassulaceae</taxon>
        <taxon>Kalanchoe</taxon>
    </lineage>
</organism>
<evidence type="ECO:0008006" key="3">
    <source>
        <dbReference type="Google" id="ProtNLM"/>
    </source>
</evidence>
<dbReference type="AlphaFoldDB" id="A0A7N0VHG0"/>
<dbReference type="PANTHER" id="PTHR36050">
    <property type="entry name" value="O-FUCOSYLTRANSFERASE 30"/>
    <property type="match status" value="1"/>
</dbReference>
<dbReference type="Gene3D" id="3.40.50.11340">
    <property type="match status" value="1"/>
</dbReference>
<dbReference type="Proteomes" id="UP000594263">
    <property type="component" value="Unplaced"/>
</dbReference>
<evidence type="ECO:0000313" key="2">
    <source>
        <dbReference type="Proteomes" id="UP000594263"/>
    </source>
</evidence>
<accession>A0A7N0VHG0</accession>
<evidence type="ECO:0000313" key="1">
    <source>
        <dbReference type="EnsemblPlants" id="Kaladp0844s0012.1.v1.1"/>
    </source>
</evidence>
<reference evidence="1" key="1">
    <citation type="submission" date="2021-01" db="UniProtKB">
        <authorList>
            <consortium name="EnsemblPlants"/>
        </authorList>
    </citation>
    <scope>IDENTIFICATION</scope>
</reference>
<dbReference type="EnsemblPlants" id="Kaladp0844s0012.1.v1.1">
    <property type="protein sequence ID" value="Kaladp0844s0012.1.v1.1"/>
    <property type="gene ID" value="Kaladp0844s0012.v1.1"/>
</dbReference>
<name>A0A7N0VHG0_KALFE</name>